<sequence>MANNSGWTDLQDSANIPDTGTLHRHINNALVHTGLIGVVAILKRGTGFAMAAEITLQPTGCFPVLDDTFR</sequence>
<reference evidence="1" key="1">
    <citation type="journal article" date="2017" name="Appl. Environ. Microbiol.">
        <title>Molecular characterization of an Endozoicomonas-like organism causing infection in king scallop Pecten maximus L.</title>
        <authorList>
            <person name="Cano I."/>
            <person name="van Aerle R."/>
            <person name="Ross S."/>
            <person name="Verner-Jeffreys D.W."/>
            <person name="Paley R.K."/>
            <person name="Rimmer G."/>
            <person name="Ryder D."/>
            <person name="Hooper P."/>
            <person name="Stone D."/>
            <person name="Feist S.W."/>
        </authorList>
    </citation>
    <scope>NUCLEOTIDE SEQUENCE</scope>
</reference>
<name>A0A2H9T4M1_9ZZZZ</name>
<comment type="caution">
    <text evidence="1">The sequence shown here is derived from an EMBL/GenBank/DDBJ whole genome shotgun (WGS) entry which is preliminary data.</text>
</comment>
<gene>
    <name evidence="1" type="ORF">CI610_02911</name>
</gene>
<organism evidence="1">
    <name type="scientific">invertebrate metagenome</name>
    <dbReference type="NCBI Taxonomy" id="1711999"/>
    <lineage>
        <taxon>unclassified sequences</taxon>
        <taxon>metagenomes</taxon>
        <taxon>organismal metagenomes</taxon>
    </lineage>
</organism>
<dbReference type="AlphaFoldDB" id="A0A2H9T4M1"/>
<protein>
    <submittedName>
        <fullName evidence="1">Uncharacterized protein</fullName>
    </submittedName>
</protein>
<dbReference type="EMBL" id="NSIT01000248">
    <property type="protein sequence ID" value="PJE78151.1"/>
    <property type="molecule type" value="Genomic_DNA"/>
</dbReference>
<proteinExistence type="predicted"/>
<evidence type="ECO:0000313" key="1">
    <source>
        <dbReference type="EMBL" id="PJE78151.1"/>
    </source>
</evidence>
<accession>A0A2H9T4M1</accession>